<comment type="caution">
    <text evidence="1">The sequence shown here is derived from an EMBL/GenBank/DDBJ whole genome shotgun (WGS) entry which is preliminary data.</text>
</comment>
<protein>
    <submittedName>
        <fullName evidence="1">Uncharacterized protein</fullName>
    </submittedName>
</protein>
<dbReference type="EMBL" id="JANAKD010000015">
    <property type="protein sequence ID" value="KAJ3499281.1"/>
    <property type="molecule type" value="Genomic_DNA"/>
</dbReference>
<organism evidence="1 2">
    <name type="scientific">Lecanicillium saksenae</name>
    <dbReference type="NCBI Taxonomy" id="468837"/>
    <lineage>
        <taxon>Eukaryota</taxon>
        <taxon>Fungi</taxon>
        <taxon>Dikarya</taxon>
        <taxon>Ascomycota</taxon>
        <taxon>Pezizomycotina</taxon>
        <taxon>Sordariomycetes</taxon>
        <taxon>Hypocreomycetidae</taxon>
        <taxon>Hypocreales</taxon>
        <taxon>Cordycipitaceae</taxon>
        <taxon>Lecanicillium</taxon>
    </lineage>
</organism>
<gene>
    <name evidence="1" type="ORF">NLG97_g444</name>
</gene>
<evidence type="ECO:0000313" key="2">
    <source>
        <dbReference type="Proteomes" id="UP001148737"/>
    </source>
</evidence>
<dbReference type="Proteomes" id="UP001148737">
    <property type="component" value="Unassembled WGS sequence"/>
</dbReference>
<name>A0ACC1R6F3_9HYPO</name>
<sequence>MKSHSILAVLGVMASTSGCSLLPASSRLPCQQQQVDGAVRMEIHVVKTPSGCPVVFESYLPHRTEIEIFPGHTATIDQAPTNLVTTVFPTADVYNTRTIYMLGNGTEARQLTTTALQELQSGRTNIAVPPDTTAAAPLADETNHASISTLSKVSESPITVVVKKTITVPAAPATSAGTKAPVLEVVKDVILDTSSTVADQTEATSVYKVEFPAYTLPPLGGRKNAIRKTLKINLPASQPGKQVTEVFEISQQIIVPQENIERLLQTGLELAVTKLISAHDGQSDSSMGRALPSFQLVDIIRIPADAIPESAPNGLIIKVTERITVPKDYIERAKTGDTLIEIDESI</sequence>
<proteinExistence type="predicted"/>
<evidence type="ECO:0000313" key="1">
    <source>
        <dbReference type="EMBL" id="KAJ3499281.1"/>
    </source>
</evidence>
<keyword evidence="2" id="KW-1185">Reference proteome</keyword>
<accession>A0ACC1R6F3</accession>
<reference evidence="1" key="1">
    <citation type="submission" date="2022-07" db="EMBL/GenBank/DDBJ databases">
        <title>Genome Sequence of Lecanicillium saksenae.</title>
        <authorList>
            <person name="Buettner E."/>
        </authorList>
    </citation>
    <scope>NUCLEOTIDE SEQUENCE</scope>
    <source>
        <strain evidence="1">VT-O1</strain>
    </source>
</reference>